<dbReference type="EMBL" id="JBHTKN010000002">
    <property type="protein sequence ID" value="MFD1041424.1"/>
    <property type="molecule type" value="Genomic_DNA"/>
</dbReference>
<evidence type="ECO:0000313" key="3">
    <source>
        <dbReference type="Proteomes" id="UP001597033"/>
    </source>
</evidence>
<feature type="compositionally biased region" description="Basic and acidic residues" evidence="1">
    <location>
        <begin position="16"/>
        <end position="57"/>
    </location>
</feature>
<sequence length="65" mass="7412">MTRDQATTPPATRPNRRSDEAHVPAADKLRNDKARWKDHDQPDDPRSDRPDPEHDYPDAGTAVPR</sequence>
<evidence type="ECO:0000313" key="2">
    <source>
        <dbReference type="EMBL" id="MFD1041424.1"/>
    </source>
</evidence>
<name>A0ABW3LWG2_9GAMM</name>
<feature type="compositionally biased region" description="Polar residues" evidence="1">
    <location>
        <begin position="1"/>
        <end position="10"/>
    </location>
</feature>
<proteinExistence type="predicted"/>
<organism evidence="2 3">
    <name type="scientific">Pseudoxanthomonas kaohsiungensis</name>
    <dbReference type="NCBI Taxonomy" id="283923"/>
    <lineage>
        <taxon>Bacteria</taxon>
        <taxon>Pseudomonadati</taxon>
        <taxon>Pseudomonadota</taxon>
        <taxon>Gammaproteobacteria</taxon>
        <taxon>Lysobacterales</taxon>
        <taxon>Lysobacteraceae</taxon>
        <taxon>Pseudoxanthomonas</taxon>
    </lineage>
</organism>
<dbReference type="Proteomes" id="UP001597033">
    <property type="component" value="Unassembled WGS sequence"/>
</dbReference>
<feature type="region of interest" description="Disordered" evidence="1">
    <location>
        <begin position="1"/>
        <end position="65"/>
    </location>
</feature>
<keyword evidence="3" id="KW-1185">Reference proteome</keyword>
<gene>
    <name evidence="2" type="ORF">ACFQ2N_03555</name>
</gene>
<dbReference type="RefSeq" id="WP_162377848.1">
    <property type="nucleotide sequence ID" value="NZ_JBHTKN010000002.1"/>
</dbReference>
<reference evidence="3" key="1">
    <citation type="journal article" date="2019" name="Int. J. Syst. Evol. Microbiol.">
        <title>The Global Catalogue of Microorganisms (GCM) 10K type strain sequencing project: providing services to taxonomists for standard genome sequencing and annotation.</title>
        <authorList>
            <consortium name="The Broad Institute Genomics Platform"/>
            <consortium name="The Broad Institute Genome Sequencing Center for Infectious Disease"/>
            <person name="Wu L."/>
            <person name="Ma J."/>
        </authorList>
    </citation>
    <scope>NUCLEOTIDE SEQUENCE [LARGE SCALE GENOMIC DNA]</scope>
    <source>
        <strain evidence="3">CCUG 55854</strain>
    </source>
</reference>
<protein>
    <submittedName>
        <fullName evidence="2">Uncharacterized protein</fullName>
    </submittedName>
</protein>
<comment type="caution">
    <text evidence="2">The sequence shown here is derived from an EMBL/GenBank/DDBJ whole genome shotgun (WGS) entry which is preliminary data.</text>
</comment>
<evidence type="ECO:0000256" key="1">
    <source>
        <dbReference type="SAM" id="MobiDB-lite"/>
    </source>
</evidence>
<accession>A0ABW3LWG2</accession>